<evidence type="ECO:0000256" key="1">
    <source>
        <dbReference type="SAM" id="MobiDB-lite"/>
    </source>
</evidence>
<keyword evidence="2" id="KW-1185">Reference proteome</keyword>
<sequence length="66" mass="7778">MLSELFNAKRDRHIIDDPEKCKEKEKANRKNETKQLDEKKTNQRGSLIKEGSDSDLKLELLLFVFD</sequence>
<protein>
    <submittedName>
        <fullName evidence="3">Uncharacterized protein</fullName>
    </submittedName>
</protein>
<dbReference type="Proteomes" id="UP000887565">
    <property type="component" value="Unplaced"/>
</dbReference>
<proteinExistence type="predicted"/>
<dbReference type="WBParaSite" id="nRc.2.0.1.t09546-RA">
    <property type="protein sequence ID" value="nRc.2.0.1.t09546-RA"/>
    <property type="gene ID" value="nRc.2.0.1.g09546"/>
</dbReference>
<feature type="compositionally biased region" description="Basic and acidic residues" evidence="1">
    <location>
        <begin position="17"/>
        <end position="41"/>
    </location>
</feature>
<organism evidence="2 3">
    <name type="scientific">Romanomermis culicivorax</name>
    <name type="common">Nematode worm</name>
    <dbReference type="NCBI Taxonomy" id="13658"/>
    <lineage>
        <taxon>Eukaryota</taxon>
        <taxon>Metazoa</taxon>
        <taxon>Ecdysozoa</taxon>
        <taxon>Nematoda</taxon>
        <taxon>Enoplea</taxon>
        <taxon>Dorylaimia</taxon>
        <taxon>Mermithida</taxon>
        <taxon>Mermithoidea</taxon>
        <taxon>Mermithidae</taxon>
        <taxon>Romanomermis</taxon>
    </lineage>
</organism>
<reference evidence="3" key="1">
    <citation type="submission" date="2022-11" db="UniProtKB">
        <authorList>
            <consortium name="WormBaseParasite"/>
        </authorList>
    </citation>
    <scope>IDENTIFICATION</scope>
</reference>
<accession>A0A915I6Q4</accession>
<name>A0A915I6Q4_ROMCU</name>
<evidence type="ECO:0000313" key="3">
    <source>
        <dbReference type="WBParaSite" id="nRc.2.0.1.t09546-RA"/>
    </source>
</evidence>
<dbReference type="AlphaFoldDB" id="A0A915I6Q4"/>
<feature type="region of interest" description="Disordered" evidence="1">
    <location>
        <begin position="17"/>
        <end position="46"/>
    </location>
</feature>
<evidence type="ECO:0000313" key="2">
    <source>
        <dbReference type="Proteomes" id="UP000887565"/>
    </source>
</evidence>